<keyword evidence="2" id="KW-0732">Signal</keyword>
<feature type="signal peptide" evidence="2">
    <location>
        <begin position="1"/>
        <end position="38"/>
    </location>
</feature>
<evidence type="ECO:0000256" key="2">
    <source>
        <dbReference type="SAM" id="SignalP"/>
    </source>
</evidence>
<dbReference type="InterPro" id="IPR018763">
    <property type="entry name" value="DUF2334"/>
</dbReference>
<feature type="transmembrane region" description="Helical" evidence="1">
    <location>
        <begin position="557"/>
        <end position="578"/>
    </location>
</feature>
<feature type="chain" id="PRO_5046479560" evidence="2">
    <location>
        <begin position="39"/>
        <end position="596"/>
    </location>
</feature>
<evidence type="ECO:0000313" key="3">
    <source>
        <dbReference type="EMBL" id="MFD1220802.1"/>
    </source>
</evidence>
<dbReference type="InterPro" id="IPR011330">
    <property type="entry name" value="Glyco_hydro/deAcase_b/a-brl"/>
</dbReference>
<evidence type="ECO:0000256" key="1">
    <source>
        <dbReference type="SAM" id="Phobius"/>
    </source>
</evidence>
<dbReference type="SUPFAM" id="SSF88713">
    <property type="entry name" value="Glycoside hydrolase/deacetylase"/>
    <property type="match status" value="1"/>
</dbReference>
<gene>
    <name evidence="3" type="ORF">ACFQ4B_11765</name>
</gene>
<keyword evidence="1" id="KW-1133">Transmembrane helix</keyword>
<dbReference type="CDD" id="cd10923">
    <property type="entry name" value="CE4_COG5298"/>
    <property type="match status" value="1"/>
</dbReference>
<protein>
    <submittedName>
        <fullName evidence="3">DUF2334 domain-containing protein</fullName>
    </submittedName>
</protein>
<reference evidence="4" key="1">
    <citation type="journal article" date="2019" name="Int. J. Syst. Evol. Microbiol.">
        <title>The Global Catalogue of Microorganisms (GCM) 10K type strain sequencing project: providing services to taxonomists for standard genome sequencing and annotation.</title>
        <authorList>
            <consortium name="The Broad Institute Genomics Platform"/>
            <consortium name="The Broad Institute Genome Sequencing Center for Infectious Disease"/>
            <person name="Wu L."/>
            <person name="Ma J."/>
        </authorList>
    </citation>
    <scope>NUCLEOTIDE SEQUENCE [LARGE SCALE GENOMIC DNA]</scope>
    <source>
        <strain evidence="4">CCUG 53270</strain>
    </source>
</reference>
<keyword evidence="1" id="KW-0472">Membrane</keyword>
<keyword evidence="4" id="KW-1185">Reference proteome</keyword>
<sequence length="596" mass="67523">MHTKSLKLTRNNLIRKLIPILLLAAMLCQMIPAAKAFADAGVQQDSKVLLIYSTESGMVNDSVRLLDLLLGQFSRSIVIKEDDEVTSSDLQGITHLAYYGGTPKTLSPEVVRWITEFQGPVLAVGANAEQLHSRFSFMTVGSDVYINRISKIDASTEEPVYQLLETNYPITQVTLSRGKALFNGLRGDDAFPLFVQYENSAYYAADNFYVPFDRFLSRGLADLFGKQLTEDGHTAYIRLEDVHPMSDPKLLQQTGDYLADKGIPFMIALIPIYTNSETMQQVHLSDSPAIVEVLRHLQARGASILLHGYTHQYRASETGEGFEFWDVINNTPIWGPSDQDTKVKKRHEFSSKEEYDRYMQQLQAFEKQYIDNRIVSGIQELTDLGLYPLGFEAPHYVMSQTGYEIVSHYFNYLLGQVQISNSSWENMGESPYMSTPSFLHGMTLLPETVGYYDDTSFTPETDFDRKIEGMQFIEGSMMGMFYHPYLGLGKLQAFISHMERVPNLKWLDLKKMNASVQAPNITITTDAEGQIHYVNTAPRSEAKQVVKTLKKLGGVQLIMWGVAILVAVMVLMFFLYTISMRMNLRKQLFEERNISG</sequence>
<dbReference type="Proteomes" id="UP001597180">
    <property type="component" value="Unassembled WGS sequence"/>
</dbReference>
<evidence type="ECO:0000313" key="4">
    <source>
        <dbReference type="Proteomes" id="UP001597180"/>
    </source>
</evidence>
<dbReference type="Gene3D" id="3.20.20.370">
    <property type="entry name" value="Glycoside hydrolase/deacetylase"/>
    <property type="match status" value="1"/>
</dbReference>
<dbReference type="RefSeq" id="WP_345587357.1">
    <property type="nucleotide sequence ID" value="NZ_BAABJG010000006.1"/>
</dbReference>
<dbReference type="Pfam" id="PF10096">
    <property type="entry name" value="DUF2334"/>
    <property type="match status" value="1"/>
</dbReference>
<name>A0ABW3UKJ5_9BACL</name>
<accession>A0ABW3UKJ5</accession>
<keyword evidence="1" id="KW-0812">Transmembrane</keyword>
<proteinExistence type="predicted"/>
<dbReference type="EMBL" id="JBHTLU010000013">
    <property type="protein sequence ID" value="MFD1220802.1"/>
    <property type="molecule type" value="Genomic_DNA"/>
</dbReference>
<organism evidence="3 4">
    <name type="scientific">Paenibacillus vulneris</name>
    <dbReference type="NCBI Taxonomy" id="1133364"/>
    <lineage>
        <taxon>Bacteria</taxon>
        <taxon>Bacillati</taxon>
        <taxon>Bacillota</taxon>
        <taxon>Bacilli</taxon>
        <taxon>Bacillales</taxon>
        <taxon>Paenibacillaceae</taxon>
        <taxon>Paenibacillus</taxon>
    </lineage>
</organism>
<comment type="caution">
    <text evidence="3">The sequence shown here is derived from an EMBL/GenBank/DDBJ whole genome shotgun (WGS) entry which is preliminary data.</text>
</comment>